<reference evidence="2" key="1">
    <citation type="submission" date="2017-02" db="UniProtKB">
        <authorList>
            <consortium name="WormBaseParasite"/>
        </authorList>
    </citation>
    <scope>IDENTIFICATION</scope>
</reference>
<proteinExistence type="predicted"/>
<organism evidence="1 2">
    <name type="scientific">Syphacia muris</name>
    <dbReference type="NCBI Taxonomy" id="451379"/>
    <lineage>
        <taxon>Eukaryota</taxon>
        <taxon>Metazoa</taxon>
        <taxon>Ecdysozoa</taxon>
        <taxon>Nematoda</taxon>
        <taxon>Chromadorea</taxon>
        <taxon>Rhabditida</taxon>
        <taxon>Spirurina</taxon>
        <taxon>Oxyuridomorpha</taxon>
        <taxon>Oxyuroidea</taxon>
        <taxon>Oxyuridae</taxon>
        <taxon>Syphacia</taxon>
    </lineage>
</organism>
<evidence type="ECO:0000313" key="1">
    <source>
        <dbReference type="Proteomes" id="UP000046393"/>
    </source>
</evidence>
<dbReference type="AlphaFoldDB" id="A0A0N5A8C3"/>
<keyword evidence="1" id="KW-1185">Reference proteome</keyword>
<protein>
    <submittedName>
        <fullName evidence="2">Transposase</fullName>
    </submittedName>
</protein>
<evidence type="ECO:0000313" key="2">
    <source>
        <dbReference type="WBParaSite" id="SMUV_0000031501-mRNA-1"/>
    </source>
</evidence>
<dbReference type="Proteomes" id="UP000046393">
    <property type="component" value="Unplaced"/>
</dbReference>
<sequence length="126" mass="14744">MLTSDNAAFFRNGNFVGAKQAEAPYGCFQFQKYAQVIPREWLKTCLKSATAAKSLRPLHRLEKKRLKLEKQQQNRQQIFLDKAMNKVIRDRIRAGRNEVPVKLESERFLTSIRQLLRVSKNERPLV</sequence>
<dbReference type="WBParaSite" id="SMUV_0000031501-mRNA-1">
    <property type="protein sequence ID" value="SMUV_0000031501-mRNA-1"/>
    <property type="gene ID" value="SMUV_0000031501"/>
</dbReference>
<name>A0A0N5A8C3_9BILA</name>
<accession>A0A0N5A8C3</accession>